<proteinExistence type="predicted"/>
<dbReference type="PANTHER" id="PTHR21824:SF4">
    <property type="entry name" value="TRANSMEMBRANE PROTEIN 177"/>
    <property type="match status" value="1"/>
</dbReference>
<dbReference type="EMBL" id="JBICBT010001408">
    <property type="protein sequence ID" value="KAL3068353.1"/>
    <property type="molecule type" value="Genomic_DNA"/>
</dbReference>
<dbReference type="PANTHER" id="PTHR21824">
    <property type="entry name" value="TRANSMEMBRANE PROTEIN 177"/>
    <property type="match status" value="1"/>
</dbReference>
<keyword evidence="3" id="KW-1185">Reference proteome</keyword>
<feature type="transmembrane region" description="Helical" evidence="1">
    <location>
        <begin position="206"/>
        <end position="225"/>
    </location>
</feature>
<evidence type="ECO:0000313" key="3">
    <source>
        <dbReference type="Proteomes" id="UP001620626"/>
    </source>
</evidence>
<reference evidence="2 3" key="1">
    <citation type="submission" date="2024-10" db="EMBL/GenBank/DDBJ databases">
        <authorList>
            <person name="Kim D."/>
        </authorList>
    </citation>
    <scope>NUCLEOTIDE SEQUENCE [LARGE SCALE GENOMIC DNA]</scope>
    <source>
        <strain evidence="2">BH-2024</strain>
    </source>
</reference>
<keyword evidence="1" id="KW-1133">Transmembrane helix</keyword>
<protein>
    <submittedName>
        <fullName evidence="2">Uncharacterized protein</fullName>
    </submittedName>
</protein>
<evidence type="ECO:0000313" key="2">
    <source>
        <dbReference type="EMBL" id="KAL3068353.1"/>
    </source>
</evidence>
<comment type="caution">
    <text evidence="2">The sequence shown here is derived from an EMBL/GenBank/DDBJ whole genome shotgun (WGS) entry which is preliminary data.</text>
</comment>
<keyword evidence="1" id="KW-0812">Transmembrane</keyword>
<feature type="transmembrane region" description="Helical" evidence="1">
    <location>
        <begin position="237"/>
        <end position="253"/>
    </location>
</feature>
<evidence type="ECO:0000256" key="1">
    <source>
        <dbReference type="SAM" id="Phobius"/>
    </source>
</evidence>
<name>A0ABD2HR55_9BILA</name>
<dbReference type="AlphaFoldDB" id="A0ABD2HR55"/>
<accession>A0ABD2HR55</accession>
<feature type="transmembrane region" description="Helical" evidence="1">
    <location>
        <begin position="12"/>
        <end position="30"/>
    </location>
</feature>
<sequence>MNSKVHRSFFHWTSVLMQGGILFAPIIVNLQRNKLNHDFKLRKMTSADLPNMPDENLLDLVEAEMLAKSDDRLYPFEKHHFGIKVKDDIESNTYGFFYCQNGVTFRFSSRLALKDVETIRRHYPNFLRLFKENLKSKWAKDLETVKENLRSSKTLWDYLTIFREKDLSHLRIDTSTLSDDELKKVLLTPNAKRFVISREVLLADSFYHAMPALHSFLAFGTSWSLFSLLKKRMPEKLAIAITFPLAVIIFVLLDRVDQINELATYDKEAVEEDDACLSGAKEYLQSSIELGKLLYRLTDGKAPFDANGNCKRHKMKYTDRMKAIESIEKKMAKEGKPKKLPYKSTF</sequence>
<organism evidence="2 3">
    <name type="scientific">Heterodera trifolii</name>
    <dbReference type="NCBI Taxonomy" id="157864"/>
    <lineage>
        <taxon>Eukaryota</taxon>
        <taxon>Metazoa</taxon>
        <taxon>Ecdysozoa</taxon>
        <taxon>Nematoda</taxon>
        <taxon>Chromadorea</taxon>
        <taxon>Rhabditida</taxon>
        <taxon>Tylenchina</taxon>
        <taxon>Tylenchomorpha</taxon>
        <taxon>Tylenchoidea</taxon>
        <taxon>Heteroderidae</taxon>
        <taxon>Heteroderinae</taxon>
        <taxon>Heterodera</taxon>
    </lineage>
</organism>
<dbReference type="InterPro" id="IPR026620">
    <property type="entry name" value="TMEM177"/>
</dbReference>
<dbReference type="Proteomes" id="UP001620626">
    <property type="component" value="Unassembled WGS sequence"/>
</dbReference>
<keyword evidence="1" id="KW-0472">Membrane</keyword>
<gene>
    <name evidence="2" type="ORF">niasHT_030644</name>
</gene>